<keyword evidence="1" id="KW-0813">Transport</keyword>
<dbReference type="Proteomes" id="UP000460272">
    <property type="component" value="Unassembled WGS sequence"/>
</dbReference>
<keyword evidence="2" id="KW-0547">Nucleotide-binding</keyword>
<dbReference type="SMART" id="SM00382">
    <property type="entry name" value="AAA"/>
    <property type="match status" value="1"/>
</dbReference>
<dbReference type="EMBL" id="RPFW01000001">
    <property type="protein sequence ID" value="TVZ07050.1"/>
    <property type="molecule type" value="Genomic_DNA"/>
</dbReference>
<organism evidence="5 6">
    <name type="scientific">Trebonia kvetii</name>
    <dbReference type="NCBI Taxonomy" id="2480626"/>
    <lineage>
        <taxon>Bacteria</taxon>
        <taxon>Bacillati</taxon>
        <taxon>Actinomycetota</taxon>
        <taxon>Actinomycetes</taxon>
        <taxon>Streptosporangiales</taxon>
        <taxon>Treboniaceae</taxon>
        <taxon>Trebonia</taxon>
    </lineage>
</organism>
<evidence type="ECO:0000256" key="1">
    <source>
        <dbReference type="ARBA" id="ARBA00022448"/>
    </source>
</evidence>
<dbReference type="RefSeq" id="WP_145851805.1">
    <property type="nucleotide sequence ID" value="NZ_RPFW01000001.1"/>
</dbReference>
<dbReference type="AlphaFoldDB" id="A0A6P2C757"/>
<evidence type="ECO:0000313" key="5">
    <source>
        <dbReference type="EMBL" id="TVZ07050.1"/>
    </source>
</evidence>
<proteinExistence type="predicted"/>
<dbReference type="InterPro" id="IPR003439">
    <property type="entry name" value="ABC_transporter-like_ATP-bd"/>
</dbReference>
<dbReference type="OrthoDB" id="9809030at2"/>
<dbReference type="InterPro" id="IPR017871">
    <property type="entry name" value="ABC_transporter-like_CS"/>
</dbReference>
<name>A0A6P2C757_9ACTN</name>
<dbReference type="GO" id="GO:0015833">
    <property type="term" value="P:peptide transport"/>
    <property type="evidence" value="ECO:0007669"/>
    <property type="project" value="InterPro"/>
</dbReference>
<dbReference type="Gene3D" id="3.40.50.300">
    <property type="entry name" value="P-loop containing nucleotide triphosphate hydrolases"/>
    <property type="match status" value="1"/>
</dbReference>
<feature type="domain" description="ABC transporter" evidence="4">
    <location>
        <begin position="3"/>
        <end position="251"/>
    </location>
</feature>
<keyword evidence="6" id="KW-1185">Reference proteome</keyword>
<dbReference type="NCBIfam" id="TIGR01727">
    <property type="entry name" value="oligo_HPY"/>
    <property type="match status" value="1"/>
</dbReference>
<accession>A0A6P2C757</accession>
<dbReference type="CDD" id="cd03257">
    <property type="entry name" value="ABC_NikE_OppD_transporters"/>
    <property type="match status" value="1"/>
</dbReference>
<evidence type="ECO:0000259" key="4">
    <source>
        <dbReference type="PROSITE" id="PS50893"/>
    </source>
</evidence>
<dbReference type="GO" id="GO:0005524">
    <property type="term" value="F:ATP binding"/>
    <property type="evidence" value="ECO:0007669"/>
    <property type="project" value="UniProtKB-KW"/>
</dbReference>
<dbReference type="Pfam" id="PF08352">
    <property type="entry name" value="oligo_HPY"/>
    <property type="match status" value="1"/>
</dbReference>
<dbReference type="InterPro" id="IPR003593">
    <property type="entry name" value="AAA+_ATPase"/>
</dbReference>
<dbReference type="PROSITE" id="PS00211">
    <property type="entry name" value="ABC_TRANSPORTER_1"/>
    <property type="match status" value="1"/>
</dbReference>
<dbReference type="PANTHER" id="PTHR43067">
    <property type="entry name" value="OLIGOPEPTIDE/DIPEPTIDE ABC TRANSPORTER, ATPASE SUBUNIT"/>
    <property type="match status" value="1"/>
</dbReference>
<keyword evidence="3 5" id="KW-0067">ATP-binding</keyword>
<sequence length="336" mass="36579">MSVNVENLSVAYRSRRGDVTAVDNVSFSLADGEIMGLAGESGSGKSTLGNALVYLDPRMKTTGGKVSVDRRELPIADNGAMRHRRMTEVSLVPQYAMSALTPTRKIGRMISDLLKSHHVKDRAAVMTELWRRLELIGLKEDVLSKYSFELSGGMRQRVTIIMSTLLNPSLLVADEVTSALDVSSQRAVGEMLTEFRDRGYIKSAITITHDLAILAQIADSIAIMYAGRLAERAPTSVLVDSPLHPYTQALLNSLPAVGVRHDQVTLTGIPGRPPSLVNPPTGCRFRERCPFAFAKCTETPPFEEIKPGHLVACWKVSQENADLAGAGQGLPVREKV</sequence>
<dbReference type="Pfam" id="PF00005">
    <property type="entry name" value="ABC_tran"/>
    <property type="match status" value="1"/>
</dbReference>
<gene>
    <name evidence="5" type="ORF">EAS64_06940</name>
</gene>
<protein>
    <submittedName>
        <fullName evidence="5">ABC transporter ATP-binding protein</fullName>
    </submittedName>
</protein>
<comment type="caution">
    <text evidence="5">The sequence shown here is derived from an EMBL/GenBank/DDBJ whole genome shotgun (WGS) entry which is preliminary data.</text>
</comment>
<evidence type="ECO:0000313" key="6">
    <source>
        <dbReference type="Proteomes" id="UP000460272"/>
    </source>
</evidence>
<dbReference type="PROSITE" id="PS50893">
    <property type="entry name" value="ABC_TRANSPORTER_2"/>
    <property type="match status" value="1"/>
</dbReference>
<dbReference type="GO" id="GO:0016887">
    <property type="term" value="F:ATP hydrolysis activity"/>
    <property type="evidence" value="ECO:0007669"/>
    <property type="project" value="InterPro"/>
</dbReference>
<evidence type="ECO:0000256" key="3">
    <source>
        <dbReference type="ARBA" id="ARBA00022840"/>
    </source>
</evidence>
<dbReference type="InterPro" id="IPR013563">
    <property type="entry name" value="Oligopep_ABC_C"/>
</dbReference>
<evidence type="ECO:0000256" key="2">
    <source>
        <dbReference type="ARBA" id="ARBA00022741"/>
    </source>
</evidence>
<dbReference type="InterPro" id="IPR027417">
    <property type="entry name" value="P-loop_NTPase"/>
</dbReference>
<reference evidence="5 6" key="1">
    <citation type="submission" date="2018-11" db="EMBL/GenBank/DDBJ databases">
        <title>Trebonia kvetii gen.nov., sp.nov., a novel acidophilic actinobacterium, and proposal of the new actinobacterial family Treboniaceae fam. nov.</title>
        <authorList>
            <person name="Rapoport D."/>
            <person name="Sagova-Mareckova M."/>
            <person name="Sedlacek I."/>
            <person name="Provaznik J."/>
            <person name="Kralova S."/>
            <person name="Pavlinic D."/>
            <person name="Benes V."/>
            <person name="Kopecky J."/>
        </authorList>
    </citation>
    <scope>NUCLEOTIDE SEQUENCE [LARGE SCALE GENOMIC DNA]</scope>
    <source>
        <strain evidence="5 6">15Tr583</strain>
    </source>
</reference>
<dbReference type="PANTHER" id="PTHR43067:SF3">
    <property type="entry name" value="MALTOSE ABC TRANSPORTER, ATP-BINDING PROTEIN"/>
    <property type="match status" value="1"/>
</dbReference>
<dbReference type="SUPFAM" id="SSF52540">
    <property type="entry name" value="P-loop containing nucleoside triphosphate hydrolases"/>
    <property type="match status" value="1"/>
</dbReference>